<proteinExistence type="predicted"/>
<accession>B6XX98</accession>
<sequence length="41" mass="4996">MSNSLRIRRNLSGYFQAFAVDAPHRTAQQPRNRPRRYRFFI</sequence>
<dbReference type="AlphaFoldDB" id="B6XX98"/>
<dbReference type="EMBL" id="ABXY01000026">
    <property type="protein sequence ID" value="EEB20688.1"/>
    <property type="molecule type" value="Genomic_DNA"/>
</dbReference>
<evidence type="ECO:0000313" key="1">
    <source>
        <dbReference type="EMBL" id="EEB20688.1"/>
    </source>
</evidence>
<organism evidence="1 2">
    <name type="scientific">Bifidobacterium catenulatum DSM 16992 = JCM 1194 = LMG 11043</name>
    <dbReference type="NCBI Taxonomy" id="566552"/>
    <lineage>
        <taxon>Bacteria</taxon>
        <taxon>Bacillati</taxon>
        <taxon>Actinomycetota</taxon>
        <taxon>Actinomycetes</taxon>
        <taxon>Bifidobacteriales</taxon>
        <taxon>Bifidobacteriaceae</taxon>
        <taxon>Bifidobacterium</taxon>
    </lineage>
</organism>
<dbReference type="Proteomes" id="UP000003882">
    <property type="component" value="Unassembled WGS sequence"/>
</dbReference>
<name>B6XX98_9BIFI</name>
<evidence type="ECO:0000313" key="2">
    <source>
        <dbReference type="Proteomes" id="UP000003882"/>
    </source>
</evidence>
<reference evidence="1 2" key="1">
    <citation type="submission" date="2008-10" db="EMBL/GenBank/DDBJ databases">
        <title>Draft genome sequence of Bifidobacterium catenulatum (DSM 16992).</title>
        <authorList>
            <person name="Sudarsanam P."/>
            <person name="Ley R."/>
            <person name="Guruge J."/>
            <person name="Turnbaugh P.J."/>
            <person name="Mahowald M."/>
            <person name="Liep D."/>
            <person name="Gordon J."/>
        </authorList>
    </citation>
    <scope>NUCLEOTIDE SEQUENCE [LARGE SCALE GENOMIC DNA]</scope>
    <source>
        <strain evidence="1 2">DSM 16992</strain>
    </source>
</reference>
<protein>
    <submittedName>
        <fullName evidence="1">Uncharacterized protein</fullName>
    </submittedName>
</protein>
<gene>
    <name evidence="1" type="ORF">BIFCAT_01771</name>
</gene>
<reference evidence="1 2" key="2">
    <citation type="submission" date="2008-10" db="EMBL/GenBank/DDBJ databases">
        <authorList>
            <person name="Fulton L."/>
            <person name="Clifton S."/>
            <person name="Fulton B."/>
            <person name="Xu J."/>
            <person name="Minx P."/>
            <person name="Pepin K.H."/>
            <person name="Johnson M."/>
            <person name="Bhonagiri V."/>
            <person name="Nash W.E."/>
            <person name="Mardis E.R."/>
            <person name="Wilson R.K."/>
        </authorList>
    </citation>
    <scope>NUCLEOTIDE SEQUENCE [LARGE SCALE GENOMIC DNA]</scope>
    <source>
        <strain evidence="1 2">DSM 16992</strain>
    </source>
</reference>
<comment type="caution">
    <text evidence="1">The sequence shown here is derived from an EMBL/GenBank/DDBJ whole genome shotgun (WGS) entry which is preliminary data.</text>
</comment>